<dbReference type="Proteomes" id="UP000838412">
    <property type="component" value="Chromosome 7"/>
</dbReference>
<feature type="transmembrane region" description="Helical" evidence="10">
    <location>
        <begin position="236"/>
        <end position="259"/>
    </location>
</feature>
<feature type="transmembrane region" description="Helical" evidence="10">
    <location>
        <begin position="185"/>
        <end position="205"/>
    </location>
</feature>
<keyword evidence="2 8" id="KW-0812">Transmembrane</keyword>
<evidence type="ECO:0000256" key="9">
    <source>
        <dbReference type="SAM" id="MobiDB-lite"/>
    </source>
</evidence>
<feature type="transmembrane region" description="Helical" evidence="10">
    <location>
        <begin position="146"/>
        <end position="165"/>
    </location>
</feature>
<feature type="compositionally biased region" description="Basic and acidic residues" evidence="9">
    <location>
        <begin position="355"/>
        <end position="385"/>
    </location>
</feature>
<evidence type="ECO:0000256" key="6">
    <source>
        <dbReference type="ARBA" id="ARBA00023170"/>
    </source>
</evidence>
<evidence type="ECO:0000256" key="8">
    <source>
        <dbReference type="RuleBase" id="RU000688"/>
    </source>
</evidence>
<feature type="compositionally biased region" description="Pro residues" evidence="9">
    <location>
        <begin position="388"/>
        <end position="399"/>
    </location>
</feature>
<evidence type="ECO:0000256" key="7">
    <source>
        <dbReference type="ARBA" id="ARBA00023224"/>
    </source>
</evidence>
<comment type="similarity">
    <text evidence="8">Belongs to the G-protein coupled receptor 1 family.</text>
</comment>
<keyword evidence="6 8" id="KW-0675">Receptor</keyword>
<dbReference type="SUPFAM" id="SSF81321">
    <property type="entry name" value="Family A G protein-coupled receptor-like"/>
    <property type="match status" value="1"/>
</dbReference>
<dbReference type="PROSITE" id="PS00237">
    <property type="entry name" value="G_PROTEIN_RECEP_F1_1"/>
    <property type="match status" value="1"/>
</dbReference>
<feature type="compositionally biased region" description="Basic and acidic residues" evidence="9">
    <location>
        <begin position="313"/>
        <end position="334"/>
    </location>
</feature>
<dbReference type="AlphaFoldDB" id="A0A8K0EYL0"/>
<dbReference type="PANTHER" id="PTHR24238:SF47">
    <property type="entry name" value="ECDYSTEROIDS_DOPAMINE RECEPTOR-RELATED"/>
    <property type="match status" value="1"/>
</dbReference>
<evidence type="ECO:0000256" key="1">
    <source>
        <dbReference type="ARBA" id="ARBA00004141"/>
    </source>
</evidence>
<evidence type="ECO:0000313" key="13">
    <source>
        <dbReference type="Proteomes" id="UP000838412"/>
    </source>
</evidence>
<evidence type="ECO:0000313" key="12">
    <source>
        <dbReference type="EMBL" id="CAH1270832.1"/>
    </source>
</evidence>
<evidence type="ECO:0000256" key="2">
    <source>
        <dbReference type="ARBA" id="ARBA00022692"/>
    </source>
</evidence>
<dbReference type="PRINTS" id="PR00237">
    <property type="entry name" value="GPCRRHODOPSN"/>
</dbReference>
<comment type="subcellular location">
    <subcellularLocation>
        <location evidence="1">Membrane</location>
        <topology evidence="1">Multi-pass membrane protein</topology>
    </subcellularLocation>
</comment>
<feature type="domain" description="G-protein coupled receptors family 1 profile" evidence="11">
    <location>
        <begin position="88"/>
        <end position="506"/>
    </location>
</feature>
<sequence length="526" mass="57597">MSVLKTSWTGNGSTAGLNTSWAVNGSTAGLNTTWAVNGSTAGPTAAGNAECISFGQDVVNAFVDSSFAEDKLHVIVFLGVVCALGTTGNLLVILVNARRKDKSSAAIFVLTLAVVDLFICALKIPLKMVEMQHVTYTSTMWCKSSPYFTLASLLSSVFLLTAIAVDRYRAVARPVSYRVARNRSVPLVCVLTVLAGFLLSIPAVLLQDEVPGIRVGPACETVSFCSSVGGVTHGRIYFGATAAVFFASVLAMAVLYALVYKHVMDLVHPLPQGASVWAALQRRLPRPGAVGIPTPSGLSVPTTDHQASHTGSRHPENLETSQKPDQEEGKEHSRASPPTTSHPNLARTRSTPSHPDADRPRSPPSHPDRDRTRLPPSHPDPDRTRSPPSHPDPAWPRSPPSHYDPAWPRLPPSHPDPDRTRSAPSHPARWLKKARLSTVQRQYRVAKLLLLVTSVFILSWLPYWVISLYDVDKPSWLLLQPEAVKRTVVFFSNFYFINNAANPIIYTFVQKDFRDRLVKLFKCSRI</sequence>
<dbReference type="SMART" id="SM01381">
    <property type="entry name" value="7TM_GPCR_Srsx"/>
    <property type="match status" value="1"/>
</dbReference>
<evidence type="ECO:0000256" key="4">
    <source>
        <dbReference type="ARBA" id="ARBA00023040"/>
    </source>
</evidence>
<dbReference type="Pfam" id="PF00001">
    <property type="entry name" value="7tm_1"/>
    <property type="match status" value="1"/>
</dbReference>
<keyword evidence="4 8" id="KW-0297">G-protein coupled receptor</keyword>
<keyword evidence="13" id="KW-1185">Reference proteome</keyword>
<evidence type="ECO:0000256" key="3">
    <source>
        <dbReference type="ARBA" id="ARBA00022989"/>
    </source>
</evidence>
<feature type="compositionally biased region" description="Polar residues" evidence="9">
    <location>
        <begin position="296"/>
        <end position="310"/>
    </location>
</feature>
<evidence type="ECO:0000256" key="10">
    <source>
        <dbReference type="SAM" id="Phobius"/>
    </source>
</evidence>
<accession>A0A8K0EYL0</accession>
<feature type="transmembrane region" description="Helical" evidence="10">
    <location>
        <begin position="489"/>
        <end position="509"/>
    </location>
</feature>
<keyword evidence="3 10" id="KW-1133">Transmembrane helix</keyword>
<feature type="transmembrane region" description="Helical" evidence="10">
    <location>
        <begin position="72"/>
        <end position="95"/>
    </location>
</feature>
<name>A0A8K0EYL0_BRALA</name>
<evidence type="ECO:0000256" key="5">
    <source>
        <dbReference type="ARBA" id="ARBA00023136"/>
    </source>
</evidence>
<dbReference type="InterPro" id="IPR017452">
    <property type="entry name" value="GPCR_Rhodpsn_7TM"/>
</dbReference>
<dbReference type="InterPro" id="IPR000276">
    <property type="entry name" value="GPCR_Rhodpsn"/>
</dbReference>
<dbReference type="EMBL" id="OV696692">
    <property type="protein sequence ID" value="CAH1270832.1"/>
    <property type="molecule type" value="Genomic_DNA"/>
</dbReference>
<organism evidence="12 13">
    <name type="scientific">Branchiostoma lanceolatum</name>
    <name type="common">Common lancelet</name>
    <name type="synonym">Amphioxus lanceolatum</name>
    <dbReference type="NCBI Taxonomy" id="7740"/>
    <lineage>
        <taxon>Eukaryota</taxon>
        <taxon>Metazoa</taxon>
        <taxon>Chordata</taxon>
        <taxon>Cephalochordata</taxon>
        <taxon>Leptocardii</taxon>
        <taxon>Amphioxiformes</taxon>
        <taxon>Branchiostomatidae</taxon>
        <taxon>Branchiostoma</taxon>
    </lineage>
</organism>
<keyword evidence="5 10" id="KW-0472">Membrane</keyword>
<evidence type="ECO:0000259" key="11">
    <source>
        <dbReference type="PROSITE" id="PS50262"/>
    </source>
</evidence>
<dbReference type="GO" id="GO:0016020">
    <property type="term" value="C:membrane"/>
    <property type="evidence" value="ECO:0007669"/>
    <property type="project" value="UniProtKB-SubCell"/>
</dbReference>
<dbReference type="OrthoDB" id="5969463at2759"/>
<dbReference type="PANTHER" id="PTHR24238">
    <property type="entry name" value="G-PROTEIN COUPLED RECEPTOR"/>
    <property type="match status" value="1"/>
</dbReference>
<dbReference type="GO" id="GO:0004930">
    <property type="term" value="F:G protein-coupled receptor activity"/>
    <property type="evidence" value="ECO:0007669"/>
    <property type="project" value="UniProtKB-KW"/>
</dbReference>
<dbReference type="CDD" id="cd00637">
    <property type="entry name" value="7tm_classA_rhodopsin-like"/>
    <property type="match status" value="1"/>
</dbReference>
<proteinExistence type="inferred from homology"/>
<protein>
    <submittedName>
        <fullName evidence="12">ADRA2B protein</fullName>
    </submittedName>
</protein>
<gene>
    <name evidence="12" type="primary">ADRA2B</name>
    <name evidence="12" type="ORF">BLAG_LOCUS23008</name>
</gene>
<feature type="compositionally biased region" description="Polar residues" evidence="9">
    <location>
        <begin position="336"/>
        <end position="351"/>
    </location>
</feature>
<feature type="region of interest" description="Disordered" evidence="9">
    <location>
        <begin position="288"/>
        <end position="429"/>
    </location>
</feature>
<feature type="transmembrane region" description="Helical" evidence="10">
    <location>
        <begin position="107"/>
        <end position="126"/>
    </location>
</feature>
<reference evidence="12" key="1">
    <citation type="submission" date="2022-01" db="EMBL/GenBank/DDBJ databases">
        <authorList>
            <person name="Braso-Vives M."/>
        </authorList>
    </citation>
    <scope>NUCLEOTIDE SEQUENCE</scope>
</reference>
<dbReference type="PROSITE" id="PS50262">
    <property type="entry name" value="G_PROTEIN_RECEP_F1_2"/>
    <property type="match status" value="1"/>
</dbReference>
<dbReference type="Gene3D" id="1.20.1070.10">
    <property type="entry name" value="Rhodopsin 7-helix transmembrane proteins"/>
    <property type="match status" value="2"/>
</dbReference>
<keyword evidence="7 8" id="KW-0807">Transducer</keyword>
<feature type="transmembrane region" description="Helical" evidence="10">
    <location>
        <begin position="448"/>
        <end position="469"/>
    </location>
</feature>